<dbReference type="KEGG" id="sil:SPO2843"/>
<keyword evidence="1" id="KW-0472">Membrane</keyword>
<dbReference type="AlphaFoldDB" id="Q5LPK5"/>
<dbReference type="eggNOG" id="ENOG5032SN0">
    <property type="taxonomic scope" value="Bacteria"/>
</dbReference>
<sequence>MSLAPRWMSAAEGDPAMTEPLRYVRHARSPRNLALLAAIWAGLVAAVVLFDAAWWLIALFALPTLPLLFEILSDRRAGLDLDATRLSWFSGRLDGAVALDEIAQVRLDTRWDFTVRATLYLHSGKQVRLPQECLPPHRRFEEILTARGLVVVRHHFAGR</sequence>
<reference evidence="2 3" key="1">
    <citation type="journal article" date="2004" name="Nature">
        <title>Genome sequence of Silicibacter pomeroyi reveals adaptations to the marine environment.</title>
        <authorList>
            <person name="Moran M.A."/>
            <person name="Buchan A."/>
            <person name="Gonzalez J.M."/>
            <person name="Heidelberg J.F."/>
            <person name="Whitman W.B."/>
            <person name="Kiene R.P."/>
            <person name="Henriksen J.R."/>
            <person name="King G.M."/>
            <person name="Belas R."/>
            <person name="Fuqua C."/>
            <person name="Brinkac L."/>
            <person name="Lewis M."/>
            <person name="Johri S."/>
            <person name="Weaver B."/>
            <person name="Pai G."/>
            <person name="Eisen J.A."/>
            <person name="Rahe E."/>
            <person name="Sheldon W.M."/>
            <person name="Ye W."/>
            <person name="Miller T.R."/>
            <person name="Carlton J."/>
            <person name="Rasko D.A."/>
            <person name="Paulsen I.T."/>
            <person name="Ren Q."/>
            <person name="Daugherty S.C."/>
            <person name="Deboy R.T."/>
            <person name="Dodson R.J."/>
            <person name="Durkin A.S."/>
            <person name="Madupu R."/>
            <person name="Nelson W.C."/>
            <person name="Sullivan S.A."/>
            <person name="Rosovitz M.J."/>
            <person name="Haft D.H."/>
            <person name="Selengut J."/>
            <person name="Ward N."/>
        </authorList>
    </citation>
    <scope>NUCLEOTIDE SEQUENCE [LARGE SCALE GENOMIC DNA]</scope>
    <source>
        <strain evidence="3">ATCC 700808 / DSM 15171 / DSS-3</strain>
    </source>
</reference>
<keyword evidence="1" id="KW-0812">Transmembrane</keyword>
<dbReference type="EMBL" id="CP000031">
    <property type="protein sequence ID" value="AAV96084.1"/>
    <property type="molecule type" value="Genomic_DNA"/>
</dbReference>
<organism evidence="2 3">
    <name type="scientific">Ruegeria pomeroyi (strain ATCC 700808 / DSM 15171 / DSS-3)</name>
    <name type="common">Silicibacter pomeroyi</name>
    <dbReference type="NCBI Taxonomy" id="246200"/>
    <lineage>
        <taxon>Bacteria</taxon>
        <taxon>Pseudomonadati</taxon>
        <taxon>Pseudomonadota</taxon>
        <taxon>Alphaproteobacteria</taxon>
        <taxon>Rhodobacterales</taxon>
        <taxon>Roseobacteraceae</taxon>
        <taxon>Ruegeria</taxon>
    </lineage>
</organism>
<dbReference type="Proteomes" id="UP000001023">
    <property type="component" value="Chromosome"/>
</dbReference>
<proteinExistence type="predicted"/>
<gene>
    <name evidence="2" type="ordered locus">SPO2843</name>
</gene>
<keyword evidence="1" id="KW-1133">Transmembrane helix</keyword>
<dbReference type="PaxDb" id="246200-SPO2843"/>
<evidence type="ECO:0000256" key="1">
    <source>
        <dbReference type="SAM" id="Phobius"/>
    </source>
</evidence>
<protein>
    <submittedName>
        <fullName evidence="2">Uncharacterized protein</fullName>
    </submittedName>
</protein>
<evidence type="ECO:0000313" key="2">
    <source>
        <dbReference type="EMBL" id="AAV96084.1"/>
    </source>
</evidence>
<accession>Q5LPK5</accession>
<dbReference type="HOGENOM" id="CLU_145414_0_0_5"/>
<keyword evidence="3" id="KW-1185">Reference proteome</keyword>
<name>Q5LPK5_RUEPO</name>
<dbReference type="STRING" id="246200.SPO2843"/>
<reference evidence="2 3" key="2">
    <citation type="journal article" date="2014" name="Stand. Genomic Sci.">
        <title>An updated genome annotation for the model marine bacterium Ruegeria pomeroyi DSS-3.</title>
        <authorList>
            <person name="Rivers A.R."/>
            <person name="Smith C.B."/>
            <person name="Moran M.A."/>
        </authorList>
    </citation>
    <scope>GENOME REANNOTATION</scope>
    <source>
        <strain evidence="3">ATCC 700808 / DSM 15171 / DSS-3</strain>
    </source>
</reference>
<feature type="transmembrane region" description="Helical" evidence="1">
    <location>
        <begin position="32"/>
        <end position="49"/>
    </location>
</feature>
<evidence type="ECO:0000313" key="3">
    <source>
        <dbReference type="Proteomes" id="UP000001023"/>
    </source>
</evidence>